<feature type="region of interest" description="Disordered" evidence="1">
    <location>
        <begin position="13"/>
        <end position="32"/>
    </location>
</feature>
<evidence type="ECO:0000313" key="2">
    <source>
        <dbReference type="EMBL" id="VEL25990.1"/>
    </source>
</evidence>
<keyword evidence="3" id="KW-1185">Reference proteome</keyword>
<dbReference type="Proteomes" id="UP000784294">
    <property type="component" value="Unassembled WGS sequence"/>
</dbReference>
<sequence>NVCITHPPSQACSSTSLASVPSPPQKHRSPVKQLDISSLTLLNPKPNEKVHTPQVLSRPYIHTFSQHQAPATFPSATPSIQTPFMNEANFQMDSLLCSQPREKPSSISLVEMVKEQAPDLSVSGLPLQIASRSASEPRPFGEEHSSILFYDMMPEADGAASWTVSQSLLAPQIRGDDLAVGTTVTKMKSKSLKTGEFSGATLLDTMRSGIRQALI</sequence>
<evidence type="ECO:0000256" key="1">
    <source>
        <dbReference type="SAM" id="MobiDB-lite"/>
    </source>
</evidence>
<name>A0A448X2A1_9PLAT</name>
<reference evidence="2" key="1">
    <citation type="submission" date="2018-11" db="EMBL/GenBank/DDBJ databases">
        <authorList>
            <consortium name="Pathogen Informatics"/>
        </authorList>
    </citation>
    <scope>NUCLEOTIDE SEQUENCE</scope>
</reference>
<dbReference type="AlphaFoldDB" id="A0A448X2A1"/>
<organism evidence="2 3">
    <name type="scientific">Protopolystoma xenopodis</name>
    <dbReference type="NCBI Taxonomy" id="117903"/>
    <lineage>
        <taxon>Eukaryota</taxon>
        <taxon>Metazoa</taxon>
        <taxon>Spiralia</taxon>
        <taxon>Lophotrochozoa</taxon>
        <taxon>Platyhelminthes</taxon>
        <taxon>Monogenea</taxon>
        <taxon>Polyopisthocotylea</taxon>
        <taxon>Polystomatidea</taxon>
        <taxon>Polystomatidae</taxon>
        <taxon>Protopolystoma</taxon>
    </lineage>
</organism>
<evidence type="ECO:0000313" key="3">
    <source>
        <dbReference type="Proteomes" id="UP000784294"/>
    </source>
</evidence>
<protein>
    <submittedName>
        <fullName evidence="2">Uncharacterized protein</fullName>
    </submittedName>
</protein>
<dbReference type="EMBL" id="CAAALY010077399">
    <property type="protein sequence ID" value="VEL25990.1"/>
    <property type="molecule type" value="Genomic_DNA"/>
</dbReference>
<proteinExistence type="predicted"/>
<accession>A0A448X2A1</accession>
<feature type="non-terminal residue" evidence="2">
    <location>
        <position position="1"/>
    </location>
</feature>
<comment type="caution">
    <text evidence="2">The sequence shown here is derived from an EMBL/GenBank/DDBJ whole genome shotgun (WGS) entry which is preliminary data.</text>
</comment>
<gene>
    <name evidence="2" type="ORF">PXEA_LOCUS19430</name>
</gene>